<evidence type="ECO:0000313" key="1">
    <source>
        <dbReference type="EMBL" id="ORV13967.1"/>
    </source>
</evidence>
<proteinExistence type="predicted"/>
<evidence type="ECO:0000313" key="3">
    <source>
        <dbReference type="Proteomes" id="UP000193907"/>
    </source>
</evidence>
<sequence length="74" mass="7913">MIASTWMPLAVSGSILRSRPALARTSAIQVDHARSTVSAGRRASYIVDMACRAASVRRNVFRPSVSTGDTHARG</sequence>
<dbReference type="EMBL" id="PDKV01000003">
    <property type="protein sequence ID" value="PIB80240.1"/>
    <property type="molecule type" value="Genomic_DNA"/>
</dbReference>
<name>A0A1X1RRM5_MYCCE</name>
<comment type="caution">
    <text evidence="1">The sequence shown here is derived from an EMBL/GenBank/DDBJ whole genome shotgun (WGS) entry which is preliminary data.</text>
</comment>
<accession>A0A1X1RRM5</accession>
<dbReference type="Proteomes" id="UP000193907">
    <property type="component" value="Unassembled WGS sequence"/>
</dbReference>
<keyword evidence="3" id="KW-1185">Reference proteome</keyword>
<organism evidence="1 3">
    <name type="scientific">Mycobacterium celatum</name>
    <dbReference type="NCBI Taxonomy" id="28045"/>
    <lineage>
        <taxon>Bacteria</taxon>
        <taxon>Bacillati</taxon>
        <taxon>Actinomycetota</taxon>
        <taxon>Actinomycetes</taxon>
        <taxon>Mycobacteriales</taxon>
        <taxon>Mycobacteriaceae</taxon>
        <taxon>Mycobacterium</taxon>
    </lineage>
</organism>
<evidence type="ECO:0000313" key="2">
    <source>
        <dbReference type="EMBL" id="PIB80240.1"/>
    </source>
</evidence>
<protein>
    <submittedName>
        <fullName evidence="1">Uncharacterized protein</fullName>
    </submittedName>
</protein>
<evidence type="ECO:0000313" key="4">
    <source>
        <dbReference type="Proteomes" id="UP000230971"/>
    </source>
</evidence>
<dbReference type="Proteomes" id="UP000230971">
    <property type="component" value="Unassembled WGS sequence"/>
</dbReference>
<dbReference type="AlphaFoldDB" id="A0A1X1RRM5"/>
<dbReference type="EMBL" id="LQOM01000025">
    <property type="protein sequence ID" value="ORV13967.1"/>
    <property type="molecule type" value="Genomic_DNA"/>
</dbReference>
<dbReference type="STRING" id="28045.AWB95_10300"/>
<reference evidence="1 3" key="1">
    <citation type="submission" date="2016-01" db="EMBL/GenBank/DDBJ databases">
        <title>The new phylogeny of the genus Mycobacterium.</title>
        <authorList>
            <person name="Tarcisio F."/>
            <person name="Conor M."/>
            <person name="Antonella G."/>
            <person name="Elisabetta G."/>
            <person name="Giulia F.S."/>
            <person name="Sara T."/>
            <person name="Anna F."/>
            <person name="Clotilde B."/>
            <person name="Roberto B."/>
            <person name="Veronica D.S."/>
            <person name="Fabio R."/>
            <person name="Monica P."/>
            <person name="Olivier J."/>
            <person name="Enrico T."/>
            <person name="Nicola S."/>
        </authorList>
    </citation>
    <scope>NUCLEOTIDE SEQUENCE [LARGE SCALE GENOMIC DNA]</scope>
    <source>
        <strain evidence="1 3">DSM 44243</strain>
    </source>
</reference>
<gene>
    <name evidence="1" type="ORF">AWB95_10300</name>
    <name evidence="2" type="ORF">CQY23_04260</name>
</gene>
<reference evidence="2 4" key="2">
    <citation type="journal article" date="2017" name="Infect. Genet. Evol.">
        <title>The new phylogeny of the genus Mycobacterium: The old and the news.</title>
        <authorList>
            <person name="Tortoli E."/>
            <person name="Fedrizzi T."/>
            <person name="Meehan C.J."/>
            <person name="Trovato A."/>
            <person name="Grottola A."/>
            <person name="Giacobazzi E."/>
            <person name="Serpini G.F."/>
            <person name="Tagliazucchi S."/>
            <person name="Fabio A."/>
            <person name="Bettua C."/>
            <person name="Bertorelli R."/>
            <person name="Frascaro F."/>
            <person name="De Sanctis V."/>
            <person name="Pecorari M."/>
            <person name="Jousson O."/>
            <person name="Segata N."/>
            <person name="Cirillo D.M."/>
        </authorList>
    </citation>
    <scope>NUCLEOTIDE SEQUENCE [LARGE SCALE GENOMIC DNA]</scope>
    <source>
        <strain evidence="2 4">NCTC 12882</strain>
    </source>
</reference>